<dbReference type="Pfam" id="PF07992">
    <property type="entry name" value="Pyr_redox_2"/>
    <property type="match status" value="1"/>
</dbReference>
<name>A0A0F5FGS8_9HYPH</name>
<evidence type="ECO:0000313" key="6">
    <source>
        <dbReference type="Proteomes" id="UP000033649"/>
    </source>
</evidence>
<proteinExistence type="predicted"/>
<sequence>MQDVIIIGGSFAGLAAAMQLGRARRKVTVLDTGLNRNRYAEAAHNILGQDGVPPGDILAKARAQVAAYPSVTLVSGRADTISGEDGNFTITTEDGRTIGGKKLILAYGIVDDFPDIDGFAACWGKTVIHCPFCHGYEVAGRPWGLLYSSPMSLHGPVLYANWTDDITLILDGNAIIDAERHKLEHRKVRIVEGGIRAINHQDGKLESLTLDDGSTLKLAALYAHPRNRPSATLHEQLGLEMKETPTGEMVAVKDMQATSRPGVYAAGDLSMAMHSVTFSVNSGSLAAMGALHSLMMD</sequence>
<dbReference type="AlphaFoldDB" id="A0A0F5FGS8"/>
<dbReference type="SUPFAM" id="SSF51905">
    <property type="entry name" value="FAD/NAD(P)-binding domain"/>
    <property type="match status" value="1"/>
</dbReference>
<dbReference type="STRING" id="429727.VE26_15590"/>
<dbReference type="InterPro" id="IPR023753">
    <property type="entry name" value="FAD/NAD-binding_dom"/>
</dbReference>
<evidence type="ECO:0000256" key="3">
    <source>
        <dbReference type="ARBA" id="ARBA00023002"/>
    </source>
</evidence>
<dbReference type="EMBL" id="JZEY01000061">
    <property type="protein sequence ID" value="KKB08008.1"/>
    <property type="molecule type" value="Genomic_DNA"/>
</dbReference>
<evidence type="ECO:0000256" key="1">
    <source>
        <dbReference type="ARBA" id="ARBA00018719"/>
    </source>
</evidence>
<organism evidence="5 6">
    <name type="scientific">Devosia chinhatensis</name>
    <dbReference type="NCBI Taxonomy" id="429727"/>
    <lineage>
        <taxon>Bacteria</taxon>
        <taxon>Pseudomonadati</taxon>
        <taxon>Pseudomonadota</taxon>
        <taxon>Alphaproteobacteria</taxon>
        <taxon>Hyphomicrobiales</taxon>
        <taxon>Devosiaceae</taxon>
        <taxon>Devosia</taxon>
    </lineage>
</organism>
<evidence type="ECO:0000256" key="2">
    <source>
        <dbReference type="ARBA" id="ARBA00022630"/>
    </source>
</evidence>
<dbReference type="PATRIC" id="fig|429727.3.peg.3193"/>
<accession>A0A0F5FGS8</accession>
<gene>
    <name evidence="5" type="ORF">VE26_15590</name>
</gene>
<keyword evidence="3" id="KW-0560">Oxidoreductase</keyword>
<dbReference type="Gene3D" id="3.50.50.60">
    <property type="entry name" value="FAD/NAD(P)-binding domain"/>
    <property type="match status" value="2"/>
</dbReference>
<evidence type="ECO:0000313" key="5">
    <source>
        <dbReference type="EMBL" id="KKB08008.1"/>
    </source>
</evidence>
<protein>
    <recommendedName>
        <fullName evidence="1">Thioredoxin reductase</fullName>
    </recommendedName>
</protein>
<reference evidence="5 6" key="1">
    <citation type="submission" date="2015-03" db="EMBL/GenBank/DDBJ databases">
        <authorList>
            <person name="Hassan Y."/>
            <person name="Lepp D."/>
            <person name="Li X.-Z."/>
            <person name="Zhou T."/>
        </authorList>
    </citation>
    <scope>NUCLEOTIDE SEQUENCE [LARGE SCALE GENOMIC DNA]</scope>
    <source>
        <strain evidence="5 6">IPL18</strain>
    </source>
</reference>
<keyword evidence="6" id="KW-1185">Reference proteome</keyword>
<dbReference type="InterPro" id="IPR050097">
    <property type="entry name" value="Ferredoxin-NADP_redctase_2"/>
</dbReference>
<evidence type="ECO:0000259" key="4">
    <source>
        <dbReference type="Pfam" id="PF07992"/>
    </source>
</evidence>
<dbReference type="PRINTS" id="PR00368">
    <property type="entry name" value="FADPNR"/>
</dbReference>
<dbReference type="OrthoDB" id="9786503at2"/>
<dbReference type="RefSeq" id="WP_046106037.1">
    <property type="nucleotide sequence ID" value="NZ_JZEY01000061.1"/>
</dbReference>
<feature type="domain" description="FAD/NAD(P)-binding" evidence="4">
    <location>
        <begin position="3"/>
        <end position="280"/>
    </location>
</feature>
<dbReference type="InterPro" id="IPR036188">
    <property type="entry name" value="FAD/NAD-bd_sf"/>
</dbReference>
<dbReference type="PRINTS" id="PR00469">
    <property type="entry name" value="PNDRDTASEII"/>
</dbReference>
<dbReference type="Proteomes" id="UP000033649">
    <property type="component" value="Unassembled WGS sequence"/>
</dbReference>
<comment type="caution">
    <text evidence="5">The sequence shown here is derived from an EMBL/GenBank/DDBJ whole genome shotgun (WGS) entry which is preliminary data.</text>
</comment>
<dbReference type="PANTHER" id="PTHR48105">
    <property type="entry name" value="THIOREDOXIN REDUCTASE 1-RELATED-RELATED"/>
    <property type="match status" value="1"/>
</dbReference>
<dbReference type="GO" id="GO:0016491">
    <property type="term" value="F:oxidoreductase activity"/>
    <property type="evidence" value="ECO:0007669"/>
    <property type="project" value="UniProtKB-KW"/>
</dbReference>
<keyword evidence="2" id="KW-0285">Flavoprotein</keyword>